<evidence type="ECO:0000313" key="2">
    <source>
        <dbReference type="EMBL" id="ACX74845.1"/>
    </source>
</evidence>
<feature type="region of interest" description="Disordered" evidence="1">
    <location>
        <begin position="216"/>
        <end position="266"/>
    </location>
</feature>
<dbReference type="Proteomes" id="UP000000517">
    <property type="component" value="Chromosome"/>
</dbReference>
<reference evidence="4" key="2">
    <citation type="submission" date="2010-08" db="EMBL/GenBank/DDBJ databases">
        <title>Complete sequence of Fibrobacter succinogenes subsp. succinogenes S85.</title>
        <authorList>
            <person name="Durkin A.S."/>
            <person name="Nelson K.E."/>
            <person name="Morrison M."/>
            <person name="Forsberg C.W."/>
            <person name="Wilson D.B."/>
            <person name="Russell J.B."/>
            <person name="Cann I.K.O."/>
            <person name="Mackie R.I."/>
            <person name="White B.A."/>
        </authorList>
    </citation>
    <scope>NUCLEOTIDE SEQUENCE [LARGE SCALE GENOMIC DNA]</scope>
    <source>
        <strain evidence="4">ATCC 19169 / S85</strain>
    </source>
</reference>
<reference evidence="3" key="3">
    <citation type="submission" date="2010-08" db="EMBL/GenBank/DDBJ databases">
        <authorList>
            <person name="Durkin A.S."/>
            <person name="Nelson K.E."/>
            <person name="Morrison M."/>
            <person name="Forsberg C.W."/>
            <person name="Wilson D.B."/>
            <person name="Russell J.B."/>
            <person name="Cann I.K.O."/>
            <person name="Mackie R.I."/>
            <person name="White B.A."/>
        </authorList>
    </citation>
    <scope>NUCLEOTIDE SEQUENCE</scope>
    <source>
        <strain evidence="3">S85</strain>
    </source>
</reference>
<evidence type="ECO:0000313" key="3">
    <source>
        <dbReference type="EMBL" id="ADL26017.1"/>
    </source>
</evidence>
<dbReference type="HOGENOM" id="CLU_1044885_0_0_0"/>
<evidence type="ECO:0000313" key="5">
    <source>
        <dbReference type="Proteomes" id="UP000001497"/>
    </source>
</evidence>
<dbReference type="NCBIfam" id="TIGR04409">
    <property type="entry name" value="LptC_YrbK"/>
    <property type="match status" value="1"/>
</dbReference>
<accession>C9RQK9</accession>
<reference evidence="2 5" key="1">
    <citation type="submission" date="2009-10" db="EMBL/GenBank/DDBJ databases">
        <title>Complete sequence of Fibrobacter succinogenes subsp. succinogenes S85.</title>
        <authorList>
            <consortium name="US DOE Joint Genome Institute"/>
            <person name="Lucas S."/>
            <person name="Copeland A."/>
            <person name="Lapidus A."/>
            <person name="Glavina del Rio T."/>
            <person name="Tice H."/>
            <person name="Bruce D."/>
            <person name="Goodwin L."/>
            <person name="Pitluck S."/>
            <person name="Chertkov O."/>
            <person name="Detter J.C."/>
            <person name="Han C."/>
            <person name="Tapia R."/>
            <person name="Larimer F."/>
            <person name="Land M."/>
            <person name="Hauser L."/>
            <person name="Kyrpides N."/>
            <person name="Mikhailova N."/>
            <person name="Weimer P.J."/>
            <person name="Stevenson D.M."/>
            <person name="Boyum J."/>
            <person name="Brumm P.I."/>
            <person name="Mead D."/>
        </authorList>
    </citation>
    <scope>NUCLEOTIDE SEQUENCE [LARGE SCALE GENOMIC DNA]</scope>
    <source>
        <strain evidence="5">ATCC 19169 / S85</strain>
        <strain evidence="2">S85</strain>
    </source>
</reference>
<dbReference type="Pfam" id="PF06835">
    <property type="entry name" value="LptC"/>
    <property type="match status" value="1"/>
</dbReference>
<proteinExistence type="predicted"/>
<dbReference type="InterPro" id="IPR026265">
    <property type="entry name" value="LptC"/>
</dbReference>
<evidence type="ECO:0000313" key="4">
    <source>
        <dbReference type="Proteomes" id="UP000000517"/>
    </source>
</evidence>
<dbReference type="eggNOG" id="COG3117">
    <property type="taxonomic scope" value="Bacteria"/>
</dbReference>
<dbReference type="KEGG" id="fsu:Fisuc_1242"/>
<dbReference type="InterPro" id="IPR010664">
    <property type="entry name" value="LipoPS_assembly_LptC-rel"/>
</dbReference>
<name>C9RQK9_FIBSS</name>
<keyword evidence="5" id="KW-1185">Reference proteome</keyword>
<dbReference type="KEGG" id="fsc:FSU_1703"/>
<feature type="compositionally biased region" description="Low complexity" evidence="1">
    <location>
        <begin position="234"/>
        <end position="250"/>
    </location>
</feature>
<dbReference type="EMBL" id="CP002158">
    <property type="protein sequence ID" value="ADL26017.1"/>
    <property type="molecule type" value="Genomic_DNA"/>
</dbReference>
<dbReference type="STRING" id="59374.FSU_1703"/>
<dbReference type="Proteomes" id="UP000001497">
    <property type="component" value="Chromosome"/>
</dbReference>
<organism evidence="3 4">
    <name type="scientific">Fibrobacter succinogenes (strain ATCC 19169 / S85)</name>
    <dbReference type="NCBI Taxonomy" id="59374"/>
    <lineage>
        <taxon>Bacteria</taxon>
        <taxon>Pseudomonadati</taxon>
        <taxon>Fibrobacterota</taxon>
        <taxon>Fibrobacteria</taxon>
        <taxon>Fibrobacterales</taxon>
        <taxon>Fibrobacteraceae</taxon>
        <taxon>Fibrobacter</taxon>
    </lineage>
</organism>
<sequence>MFVAQFLQNIKNALAPASCSAASRYASLASCKVSRKASRLWGVFACAILAAFLLGCEEIEEPKPWIRVERPQMLFTDTTLLDSYDKGVLNWRLKTAYLERWADKEIVTVRPVFVDIYDSIGERVAFLRADSGSLDMTFTYVYAYGHVYALTPKGASVRADSLLWNKKDNLVRTASYVRVVSEDGDVLQGVGFESDAQFDNWKILSNVTGIFQDAAKRMKDEDKRQAEAERLSNPPSSSSQAAKPASSPSRKAPPRGLPFRPKAGMP</sequence>
<protein>
    <recommendedName>
        <fullName evidence="6">LPS export ABC transporter protein LptC</fullName>
    </recommendedName>
</protein>
<dbReference type="GO" id="GO:0005886">
    <property type="term" value="C:plasma membrane"/>
    <property type="evidence" value="ECO:0007669"/>
    <property type="project" value="InterPro"/>
</dbReference>
<gene>
    <name evidence="2" type="ordered locus">Fisuc_1242</name>
    <name evidence="3" type="ordered locus">FSU_1703</name>
</gene>
<dbReference type="GO" id="GO:0015221">
    <property type="term" value="F:lipopolysaccharide transmembrane transporter activity"/>
    <property type="evidence" value="ECO:0007669"/>
    <property type="project" value="InterPro"/>
</dbReference>
<feature type="compositionally biased region" description="Basic and acidic residues" evidence="1">
    <location>
        <begin position="216"/>
        <end position="230"/>
    </location>
</feature>
<evidence type="ECO:0000256" key="1">
    <source>
        <dbReference type="SAM" id="MobiDB-lite"/>
    </source>
</evidence>
<dbReference type="AlphaFoldDB" id="C9RQK9"/>
<dbReference type="EMBL" id="CP001792">
    <property type="protein sequence ID" value="ACX74845.1"/>
    <property type="molecule type" value="Genomic_DNA"/>
</dbReference>
<evidence type="ECO:0008006" key="6">
    <source>
        <dbReference type="Google" id="ProtNLM"/>
    </source>
</evidence>
<dbReference type="OrthoDB" id="9810764at2"/>
<dbReference type="Gene3D" id="2.60.450.10">
    <property type="entry name" value="Lipopolysaccharide (LPS) transport protein A like domain"/>
    <property type="match status" value="1"/>
</dbReference>